<keyword evidence="5" id="KW-0812">Transmembrane</keyword>
<accession>A0AAW1LJU7</accession>
<evidence type="ECO:0000313" key="6">
    <source>
        <dbReference type="EMBL" id="KAK9734062.1"/>
    </source>
</evidence>
<evidence type="ECO:0000256" key="5">
    <source>
        <dbReference type="SAM" id="Phobius"/>
    </source>
</evidence>
<evidence type="ECO:0000313" key="7">
    <source>
        <dbReference type="Proteomes" id="UP001443914"/>
    </source>
</evidence>
<feature type="transmembrane region" description="Helical" evidence="5">
    <location>
        <begin position="12"/>
        <end position="29"/>
    </location>
</feature>
<comment type="caution">
    <text evidence="6">The sequence shown here is derived from an EMBL/GenBank/DDBJ whole genome shotgun (WGS) entry which is preliminary data.</text>
</comment>
<dbReference type="GO" id="GO:0016788">
    <property type="term" value="F:hydrolase activity, acting on ester bonds"/>
    <property type="evidence" value="ECO:0007669"/>
    <property type="project" value="InterPro"/>
</dbReference>
<dbReference type="AlphaFoldDB" id="A0AAW1LJU7"/>
<comment type="similarity">
    <text evidence="1">Belongs to the 'GDSL' lipolytic enzyme family.</text>
</comment>
<proteinExistence type="inferred from homology"/>
<organism evidence="6 7">
    <name type="scientific">Saponaria officinalis</name>
    <name type="common">Common soapwort</name>
    <name type="synonym">Lychnis saponaria</name>
    <dbReference type="NCBI Taxonomy" id="3572"/>
    <lineage>
        <taxon>Eukaryota</taxon>
        <taxon>Viridiplantae</taxon>
        <taxon>Streptophyta</taxon>
        <taxon>Embryophyta</taxon>
        <taxon>Tracheophyta</taxon>
        <taxon>Spermatophyta</taxon>
        <taxon>Magnoliopsida</taxon>
        <taxon>eudicotyledons</taxon>
        <taxon>Gunneridae</taxon>
        <taxon>Pentapetalae</taxon>
        <taxon>Caryophyllales</taxon>
        <taxon>Caryophyllaceae</taxon>
        <taxon>Caryophylleae</taxon>
        <taxon>Saponaria</taxon>
    </lineage>
</organism>
<gene>
    <name evidence="6" type="ORF">RND81_04G112100</name>
</gene>
<sequence length="394" mass="44187">MTILKMKKISKHYILIILNFTIIIFYSQLTIARDNLIASPPPQQPPFTRIYAFGDSYTDTGNTFSAKGPSGSLPYGMTYFHHPTYRYSDGRLVMDFVSDHLSLPFLPPYKNITNIEKAISVNFAVGGATAIEHDFFVTNNFTFDKTLESLGTELNWINNVLEKQGCGNNNDVVVKCGALFDDTLIWVGEIGANDYAYTSLITSIDYRKSVVQVLAIKRVSDFLEFSVRAKYVVIQGLPPTGCLTLAMVLAPTNDRDDMGCVRSENDLISNHNKLLLAEIQGLRNRYPKAFIVYADYYNAYREIMKNRAKYGFEEAFKACCGSGGGDYNLFSTCGSTGSSWCSNPSRYINWDGVHLTEAMYKAVARLLLEGGYSRPSFDEMIDRKNSHGRGMYVS</sequence>
<keyword evidence="5" id="KW-1133">Transmembrane helix</keyword>
<evidence type="ECO:0000256" key="2">
    <source>
        <dbReference type="ARBA" id="ARBA00022729"/>
    </source>
</evidence>
<dbReference type="EMBL" id="JBDFQZ010000004">
    <property type="protein sequence ID" value="KAK9734062.1"/>
    <property type="molecule type" value="Genomic_DNA"/>
</dbReference>
<dbReference type="Pfam" id="PF00657">
    <property type="entry name" value="Lipase_GDSL"/>
    <property type="match status" value="1"/>
</dbReference>
<keyword evidence="7" id="KW-1185">Reference proteome</keyword>
<evidence type="ECO:0000256" key="3">
    <source>
        <dbReference type="ARBA" id="ARBA00022801"/>
    </source>
</evidence>
<dbReference type="PANTHER" id="PTHR22835:SF557">
    <property type="entry name" value="LIPASE_HYDROLASE FAMILY PROTEIN, PUTATIVE, EXPRESSED-RELATED"/>
    <property type="match status" value="1"/>
</dbReference>
<reference evidence="6" key="1">
    <citation type="submission" date="2024-03" db="EMBL/GenBank/DDBJ databases">
        <title>WGS assembly of Saponaria officinalis var. Norfolk2.</title>
        <authorList>
            <person name="Jenkins J."/>
            <person name="Shu S."/>
            <person name="Grimwood J."/>
            <person name="Barry K."/>
            <person name="Goodstein D."/>
            <person name="Schmutz J."/>
            <person name="Leebens-Mack J."/>
            <person name="Osbourn A."/>
        </authorList>
    </citation>
    <scope>NUCLEOTIDE SEQUENCE [LARGE SCALE GENOMIC DNA]</scope>
    <source>
        <strain evidence="6">JIC</strain>
    </source>
</reference>
<keyword evidence="2" id="KW-0732">Signal</keyword>
<evidence type="ECO:0000256" key="1">
    <source>
        <dbReference type="ARBA" id="ARBA00008668"/>
    </source>
</evidence>
<dbReference type="PANTHER" id="PTHR22835">
    <property type="entry name" value="ZINC FINGER FYVE DOMAIN CONTAINING PROTEIN"/>
    <property type="match status" value="1"/>
</dbReference>
<keyword evidence="5" id="KW-0472">Membrane</keyword>
<dbReference type="SUPFAM" id="SSF52266">
    <property type="entry name" value="SGNH hydrolase"/>
    <property type="match status" value="1"/>
</dbReference>
<dbReference type="InterPro" id="IPR001087">
    <property type="entry name" value="GDSL"/>
</dbReference>
<dbReference type="InterPro" id="IPR036514">
    <property type="entry name" value="SGNH_hydro_sf"/>
</dbReference>
<dbReference type="Proteomes" id="UP001443914">
    <property type="component" value="Unassembled WGS sequence"/>
</dbReference>
<dbReference type="CDD" id="cd01837">
    <property type="entry name" value="SGNH_plant_lipase_like"/>
    <property type="match status" value="1"/>
</dbReference>
<keyword evidence="3" id="KW-0378">Hydrolase</keyword>
<keyword evidence="4" id="KW-0325">Glycoprotein</keyword>
<protein>
    <submittedName>
        <fullName evidence="6">Uncharacterized protein</fullName>
    </submittedName>
</protein>
<dbReference type="InterPro" id="IPR035669">
    <property type="entry name" value="SGNH_plant_lipase-like"/>
</dbReference>
<dbReference type="Gene3D" id="3.40.50.1110">
    <property type="entry name" value="SGNH hydrolase"/>
    <property type="match status" value="1"/>
</dbReference>
<evidence type="ECO:0000256" key="4">
    <source>
        <dbReference type="ARBA" id="ARBA00023180"/>
    </source>
</evidence>
<name>A0AAW1LJU7_SAPOF</name>